<feature type="chain" id="PRO_5012513400" evidence="2">
    <location>
        <begin position="30"/>
        <end position="105"/>
    </location>
</feature>
<keyword evidence="2" id="KW-0732">Signal</keyword>
<sequence>MAHRSETSIRLLAAGAGALASALVVSAVAGGTPNAPGSSPSAAQGGSLPLVGDRMPTGAGAAVDQPAYGTGSHWNAFNWGPGNPAAVPASASFRSSARTGGPRSR</sequence>
<evidence type="ECO:0000313" key="4">
    <source>
        <dbReference type="Proteomes" id="UP000215896"/>
    </source>
</evidence>
<dbReference type="EMBL" id="NMVO01000016">
    <property type="protein sequence ID" value="OYO10474.1"/>
    <property type="molecule type" value="Genomic_DNA"/>
</dbReference>
<protein>
    <submittedName>
        <fullName evidence="3">Uncharacterized protein</fullName>
    </submittedName>
</protein>
<dbReference type="Proteomes" id="UP000215896">
    <property type="component" value="Unassembled WGS sequence"/>
</dbReference>
<dbReference type="AlphaFoldDB" id="A0A255GC67"/>
<comment type="caution">
    <text evidence="3">The sequence shown here is derived from an EMBL/GenBank/DDBJ whole genome shotgun (WGS) entry which is preliminary data.</text>
</comment>
<feature type="compositionally biased region" description="Low complexity" evidence="1">
    <location>
        <begin position="29"/>
        <end position="49"/>
    </location>
</feature>
<organism evidence="3 4">
    <name type="scientific">Enemella evansiae</name>
    <dbReference type="NCBI Taxonomy" id="2016499"/>
    <lineage>
        <taxon>Bacteria</taxon>
        <taxon>Bacillati</taxon>
        <taxon>Actinomycetota</taxon>
        <taxon>Actinomycetes</taxon>
        <taxon>Propionibacteriales</taxon>
        <taxon>Propionibacteriaceae</taxon>
        <taxon>Enemella</taxon>
    </lineage>
</organism>
<name>A0A255GC67_9ACTN</name>
<evidence type="ECO:0000256" key="2">
    <source>
        <dbReference type="SAM" id="SignalP"/>
    </source>
</evidence>
<reference evidence="3 4" key="1">
    <citation type="submission" date="2017-07" db="EMBL/GenBank/DDBJ databases">
        <title>Draft whole genome sequences of clinical Proprionibacteriaceae strains.</title>
        <authorList>
            <person name="Bernier A.-M."/>
            <person name="Bernard K."/>
            <person name="Domingo M.-C."/>
        </authorList>
    </citation>
    <scope>NUCLEOTIDE SEQUENCE [LARGE SCALE GENOMIC DNA]</scope>
    <source>
        <strain evidence="3 4">NML 030167</strain>
    </source>
</reference>
<proteinExistence type="predicted"/>
<accession>A0A255GC67</accession>
<gene>
    <name evidence="3" type="ORF">CGZ94_15735</name>
</gene>
<keyword evidence="4" id="KW-1185">Reference proteome</keyword>
<evidence type="ECO:0000256" key="1">
    <source>
        <dbReference type="SAM" id="MobiDB-lite"/>
    </source>
</evidence>
<evidence type="ECO:0000313" key="3">
    <source>
        <dbReference type="EMBL" id="OYO10474.1"/>
    </source>
</evidence>
<feature type="signal peptide" evidence="2">
    <location>
        <begin position="1"/>
        <end position="29"/>
    </location>
</feature>
<feature type="region of interest" description="Disordered" evidence="1">
    <location>
        <begin position="29"/>
        <end position="105"/>
    </location>
</feature>
<dbReference type="RefSeq" id="WP_094406214.1">
    <property type="nucleotide sequence ID" value="NZ_NMVO01000016.1"/>
</dbReference>